<dbReference type="AlphaFoldDB" id="A0ABD1XS52"/>
<evidence type="ECO:0000256" key="1">
    <source>
        <dbReference type="SAM" id="MobiDB-lite"/>
    </source>
</evidence>
<protein>
    <recommendedName>
        <fullName evidence="4">Ribosomal protein L5</fullName>
    </recommendedName>
</protein>
<reference evidence="2 3" key="1">
    <citation type="submission" date="2024-09" db="EMBL/GenBank/DDBJ databases">
        <title>Chromosome-scale assembly of Riccia fluitans.</title>
        <authorList>
            <person name="Paukszto L."/>
            <person name="Sawicki J."/>
            <person name="Karawczyk K."/>
            <person name="Piernik-Szablinska J."/>
            <person name="Szczecinska M."/>
            <person name="Mazdziarz M."/>
        </authorList>
    </citation>
    <scope>NUCLEOTIDE SEQUENCE [LARGE SCALE GENOMIC DNA]</scope>
    <source>
        <strain evidence="2">Rf_01</strain>
        <tissue evidence="2">Aerial parts of the thallus</tissue>
    </source>
</reference>
<comment type="caution">
    <text evidence="2">The sequence shown here is derived from an EMBL/GenBank/DDBJ whole genome shotgun (WGS) entry which is preliminary data.</text>
</comment>
<feature type="region of interest" description="Disordered" evidence="1">
    <location>
        <begin position="13"/>
        <end position="33"/>
    </location>
</feature>
<evidence type="ECO:0008006" key="4">
    <source>
        <dbReference type="Google" id="ProtNLM"/>
    </source>
</evidence>
<dbReference type="Proteomes" id="UP001605036">
    <property type="component" value="Unassembled WGS sequence"/>
</dbReference>
<keyword evidence="3" id="KW-1185">Reference proteome</keyword>
<name>A0ABD1XS52_9MARC</name>
<sequence>MDNFCVASKHGYASTVDSPISGKLPDEGNGNPQAEGRLVKQRNVADGGISQTQALPVSSVQVRGNISTPITAVIQLQELKFKEVSVPERSMEALRVGGAKLNGT</sequence>
<evidence type="ECO:0000313" key="3">
    <source>
        <dbReference type="Proteomes" id="UP001605036"/>
    </source>
</evidence>
<proteinExistence type="predicted"/>
<accession>A0ABD1XS52</accession>
<dbReference type="EMBL" id="JBHFFA010000007">
    <property type="protein sequence ID" value="KAL2611782.1"/>
    <property type="molecule type" value="Genomic_DNA"/>
</dbReference>
<organism evidence="2 3">
    <name type="scientific">Riccia fluitans</name>
    <dbReference type="NCBI Taxonomy" id="41844"/>
    <lineage>
        <taxon>Eukaryota</taxon>
        <taxon>Viridiplantae</taxon>
        <taxon>Streptophyta</taxon>
        <taxon>Embryophyta</taxon>
        <taxon>Marchantiophyta</taxon>
        <taxon>Marchantiopsida</taxon>
        <taxon>Marchantiidae</taxon>
        <taxon>Marchantiales</taxon>
        <taxon>Ricciaceae</taxon>
        <taxon>Riccia</taxon>
    </lineage>
</organism>
<evidence type="ECO:0000313" key="2">
    <source>
        <dbReference type="EMBL" id="KAL2611782.1"/>
    </source>
</evidence>
<gene>
    <name evidence="2" type="ORF">R1flu_023474</name>
</gene>